<gene>
    <name evidence="1" type="ORF">UFOPK4043_00485</name>
</gene>
<dbReference type="AlphaFoldDB" id="A0A6J7PCB0"/>
<organism evidence="1">
    <name type="scientific">freshwater metagenome</name>
    <dbReference type="NCBI Taxonomy" id="449393"/>
    <lineage>
        <taxon>unclassified sequences</taxon>
        <taxon>metagenomes</taxon>
        <taxon>ecological metagenomes</taxon>
    </lineage>
</organism>
<evidence type="ECO:0000313" key="1">
    <source>
        <dbReference type="EMBL" id="CAB5000833.1"/>
    </source>
</evidence>
<accession>A0A6J7PCB0</accession>
<reference evidence="1" key="1">
    <citation type="submission" date="2020-05" db="EMBL/GenBank/DDBJ databases">
        <authorList>
            <person name="Chiriac C."/>
            <person name="Salcher M."/>
            <person name="Ghai R."/>
            <person name="Kavagutti S V."/>
        </authorList>
    </citation>
    <scope>NUCLEOTIDE SEQUENCE</scope>
</reference>
<sequence>MPPLPVTICRYPSGKPASASKRASRIDEKGVCEAGFKTTAQPAAIAGPTLCTTRLSGKLNGEIAPTTPTGTLSVNPILPPPTAAASSGTVSPVSVRATALENWKVAIARSASPRAVLIGFADSRAMAIAKSSLRSAIKSAALSNISARCHCANGRSSIDLRAYATPASTSAAVSAGTWPRRAPSNGECTSMTAAPAVSSPHNGTGVTSVTWIPGMSCSMGRI</sequence>
<name>A0A6J7PCB0_9ZZZZ</name>
<proteinExistence type="predicted"/>
<dbReference type="EMBL" id="CAFBPA010000053">
    <property type="protein sequence ID" value="CAB5000833.1"/>
    <property type="molecule type" value="Genomic_DNA"/>
</dbReference>
<protein>
    <submittedName>
        <fullName evidence="1">Unannotated protein</fullName>
    </submittedName>
</protein>